<name>A0AAV4XND0_CAEEX</name>
<sequence>MSYHEKWKNDQQKWEPWYNRTVVKCPVTLYANIPNEYSFHRIKISKLFPPKLGKEYKVALYSSSESSSPAPPSPTGVINLDPLVLFRFRPPNILDEGRNIIQRITWVSFSCVYNCTD</sequence>
<accession>A0AAV4XND0</accession>
<dbReference type="EMBL" id="BPLR01018067">
    <property type="protein sequence ID" value="GIY96612.1"/>
    <property type="molecule type" value="Genomic_DNA"/>
</dbReference>
<gene>
    <name evidence="1" type="ORF">CEXT_313281</name>
</gene>
<organism evidence="1 2">
    <name type="scientific">Caerostris extrusa</name>
    <name type="common">Bark spider</name>
    <name type="synonym">Caerostris bankana</name>
    <dbReference type="NCBI Taxonomy" id="172846"/>
    <lineage>
        <taxon>Eukaryota</taxon>
        <taxon>Metazoa</taxon>
        <taxon>Ecdysozoa</taxon>
        <taxon>Arthropoda</taxon>
        <taxon>Chelicerata</taxon>
        <taxon>Arachnida</taxon>
        <taxon>Araneae</taxon>
        <taxon>Araneomorphae</taxon>
        <taxon>Entelegynae</taxon>
        <taxon>Araneoidea</taxon>
        <taxon>Araneidae</taxon>
        <taxon>Caerostris</taxon>
    </lineage>
</organism>
<proteinExistence type="predicted"/>
<dbReference type="Proteomes" id="UP001054945">
    <property type="component" value="Unassembled WGS sequence"/>
</dbReference>
<comment type="caution">
    <text evidence="1">The sequence shown here is derived from an EMBL/GenBank/DDBJ whole genome shotgun (WGS) entry which is preliminary data.</text>
</comment>
<protein>
    <submittedName>
        <fullName evidence="1">Uncharacterized protein</fullName>
    </submittedName>
</protein>
<reference evidence="1 2" key="1">
    <citation type="submission" date="2021-06" db="EMBL/GenBank/DDBJ databases">
        <title>Caerostris extrusa draft genome.</title>
        <authorList>
            <person name="Kono N."/>
            <person name="Arakawa K."/>
        </authorList>
    </citation>
    <scope>NUCLEOTIDE SEQUENCE [LARGE SCALE GENOMIC DNA]</scope>
</reference>
<dbReference type="AlphaFoldDB" id="A0AAV4XND0"/>
<evidence type="ECO:0000313" key="1">
    <source>
        <dbReference type="EMBL" id="GIY96612.1"/>
    </source>
</evidence>
<evidence type="ECO:0000313" key="2">
    <source>
        <dbReference type="Proteomes" id="UP001054945"/>
    </source>
</evidence>
<keyword evidence="2" id="KW-1185">Reference proteome</keyword>